<feature type="compositionally biased region" description="Pro residues" evidence="5">
    <location>
        <begin position="539"/>
        <end position="615"/>
    </location>
</feature>
<keyword evidence="2" id="KW-0813">Transport</keyword>
<dbReference type="EMBL" id="JAPMOS010000023">
    <property type="protein sequence ID" value="KAJ4459048.1"/>
    <property type="molecule type" value="Genomic_DNA"/>
</dbReference>
<feature type="compositionally biased region" description="Low complexity" evidence="5">
    <location>
        <begin position="492"/>
        <end position="506"/>
    </location>
</feature>
<dbReference type="PROSITE" id="PS51257">
    <property type="entry name" value="PROKAR_LIPOPROTEIN"/>
    <property type="match status" value="1"/>
</dbReference>
<evidence type="ECO:0000259" key="6">
    <source>
        <dbReference type="PROSITE" id="PS50219"/>
    </source>
</evidence>
<comment type="subcellular location">
    <subcellularLocation>
        <location evidence="1">Cytoplasm</location>
    </subcellularLocation>
</comment>
<dbReference type="PRINTS" id="PR01217">
    <property type="entry name" value="PRICHEXTENSN"/>
</dbReference>
<feature type="compositionally biased region" description="Low complexity" evidence="5">
    <location>
        <begin position="1353"/>
        <end position="1364"/>
    </location>
</feature>
<evidence type="ECO:0000256" key="4">
    <source>
        <dbReference type="ARBA" id="ARBA00022927"/>
    </source>
</evidence>
<feature type="compositionally biased region" description="Pro residues" evidence="5">
    <location>
        <begin position="1365"/>
        <end position="1376"/>
    </location>
</feature>
<sequence>MRQILSGLAERDIPPGNTTVAVGCRHSERVEPVHSRLSRFLVAPRFLGELRLESFKAFELTTVINEVPGAKIESLSAWFSNLYVGTSSGCLQRYQVRQSGKASQCTGVLQTQRTLGRKPIESVLVIGELGHLIAFSDNQLHVLEYLGLQPMGGVRNSKGATYVCVDEELAPSPPAPPGGPPPPPRRKNHRLCVLNKKKVSIYEHTRDGNYEEIKVPPPCPPPHCPSHATTGHRRCLRWARFPSRVSPCPPPPLHGHPLARWPAAQELVAPEQPLTMSFHGDVLVFGFRTRYALMHWNVGGTTPLVEVTDKAIIYAAGVGLYISTTGDPSDSTVLFSGPPSAIAYSPPYIVAMVRPQLEIYSSLDKTLVQSIPMEQGHTLCEGHNQVFVCTPERAYLLTPVTYEEQVRQLLQLDVRRAVDTFEQMVKKGHIADADTIATLHKEIAFHCLTQSQDFDMALQHFLRSNADPAEVLALFQPLLAGPAKEPAQPHVGSPASPPSSAGGAPATTPPGPPGPPPPPSSSPPPPLPDHRPNPLFAGPAPPPPTMVPTGPAPASGPPPPPPTMVPTGAPLPPPPVAPPTMVPTGAPLPPPPLPERRAPPPPPSLAGPPPPPPPHGGAAAATAAAAAAAAADREHSAGVAIGGAAAAPHAPAPPPVEGLDSLLSRALRKTPDTLEKALLMLRSYLEKVRRPEEHDSPTQRLIDTTLVKLYLRTSPTSGLLVDFLRDPANNCSLDQCRALLEAAQRHNELGLLYQSKLMYSEALDIWQRLGQGQCQEAGCDGVAETIDLLRDCPVVPLVLQFSPWVLVRCPEDALTIFTDRDELLPADVVLPHLEAVDEQIACAPVMAAFQPAQLSLVIRYLDHLVASDLPLVSPAPTRAHALPPSLDPWIPGSYQTREIHEQLARRYIEAALPLARLDRQHGRILASPDGRHPRPGRLLGVWCLVFGLAMPLVFGPWYPVWVGHAGHAMPLMAHIRWAMPLVFGLGHAIDGSCPLGLIRPALLDHLRLSTLYAPEPLIGMLQGSTLFDELLVLLERAGRRRDVLVLLAVDMREPEAARGFCLAQREAAAQAEMLLELLKITFTLPSPAREEQSMQLLNLHGPLFDPEQVLELLPSTMPLAALETFFTTTIRTQLHRHHSNLIISNLLKADQLAVSWRLSRLQQRFKVIDQETLCDRCGKPLGDKVAHPHTPATPATPRPPSCHPGTPPNPAARPPQPALSEPGRGGAARPADGLPHAPLDGVPHGAPPAAPAPPPPSRTLPTGRDLAASGDGPLCLSGGGGLSGSLGAGSPHSPRSPRSPQSPRSPHSGPGSFGSALGPEASLGGGAKERGEKAPEGGPKPSMLFSSPDGMARVRAVAIVAAGGKPPPPPSGPAAPPSRAGNPKQDLPAPPPPASRATPPHPPSSSPPAARTPPASAPAPAPAPPHKMQQPQPQQDEEDDDFVVM</sequence>
<name>A0ABQ8ULC7_9EUKA</name>
<dbReference type="InterPro" id="IPR019452">
    <property type="entry name" value="VPS39/TGF_beta_rcpt-assoc_1"/>
</dbReference>
<dbReference type="Pfam" id="PF10366">
    <property type="entry name" value="Vps39_1"/>
    <property type="match status" value="1"/>
</dbReference>
<reference evidence="7" key="1">
    <citation type="journal article" date="2022" name="bioRxiv">
        <title>Genomics of Preaxostyla Flagellates Illuminates Evolutionary Transitions and the Path Towards Mitochondrial Loss.</title>
        <authorList>
            <person name="Novak L.V.F."/>
            <person name="Treitli S.C."/>
            <person name="Pyrih J."/>
            <person name="Halakuc P."/>
            <person name="Pipaliya S.V."/>
            <person name="Vacek V."/>
            <person name="Brzon O."/>
            <person name="Soukal P."/>
            <person name="Eme L."/>
            <person name="Dacks J.B."/>
            <person name="Karnkowska A."/>
            <person name="Elias M."/>
            <person name="Hampl V."/>
        </authorList>
    </citation>
    <scope>NUCLEOTIDE SEQUENCE</scope>
    <source>
        <strain evidence="7">RCP-MX</strain>
    </source>
</reference>
<feature type="compositionally biased region" description="Pro residues" evidence="5">
    <location>
        <begin position="507"/>
        <end position="527"/>
    </location>
</feature>
<evidence type="ECO:0000256" key="5">
    <source>
        <dbReference type="SAM" id="MobiDB-lite"/>
    </source>
</evidence>
<accession>A0ABQ8ULC7</accession>
<comment type="caution">
    <text evidence="7">The sequence shown here is derived from an EMBL/GenBank/DDBJ whole genome shotgun (WGS) entry which is preliminary data.</text>
</comment>
<evidence type="ECO:0000256" key="2">
    <source>
        <dbReference type="ARBA" id="ARBA00022448"/>
    </source>
</evidence>
<keyword evidence="8" id="KW-1185">Reference proteome</keyword>
<feature type="region of interest" description="Disordered" evidence="5">
    <location>
        <begin position="169"/>
        <end position="188"/>
    </location>
</feature>
<feature type="compositionally biased region" description="Pro residues" evidence="5">
    <location>
        <begin position="1415"/>
        <end position="1425"/>
    </location>
</feature>
<feature type="domain" description="CNH" evidence="6">
    <location>
        <begin position="69"/>
        <end position="386"/>
    </location>
</feature>
<feature type="compositionally biased region" description="Pro residues" evidence="5">
    <location>
        <begin position="1388"/>
        <end position="1406"/>
    </location>
</feature>
<feature type="compositionally biased region" description="Pro residues" evidence="5">
    <location>
        <begin position="1245"/>
        <end position="1258"/>
    </location>
</feature>
<proteinExistence type="predicted"/>
<evidence type="ECO:0000313" key="7">
    <source>
        <dbReference type="EMBL" id="KAJ4459048.1"/>
    </source>
</evidence>
<keyword evidence="3" id="KW-0963">Cytoplasm</keyword>
<dbReference type="Proteomes" id="UP001141327">
    <property type="component" value="Unassembled WGS sequence"/>
</dbReference>
<feature type="compositionally biased region" description="Low complexity" evidence="5">
    <location>
        <begin position="1288"/>
        <end position="1315"/>
    </location>
</feature>
<evidence type="ECO:0000256" key="1">
    <source>
        <dbReference type="ARBA" id="ARBA00004496"/>
    </source>
</evidence>
<dbReference type="PANTHER" id="PTHR12894">
    <property type="entry name" value="CNH DOMAIN CONTAINING"/>
    <property type="match status" value="1"/>
</dbReference>
<keyword evidence="4" id="KW-0653">Protein transport</keyword>
<dbReference type="Pfam" id="PF00780">
    <property type="entry name" value="CNH"/>
    <property type="match status" value="1"/>
</dbReference>
<gene>
    <name evidence="7" type="ORF">PAPYR_5100</name>
</gene>
<protein>
    <submittedName>
        <fullName evidence="7">Vam6/Vps39-like protein vacuolar protein sorting-associated protein 39</fullName>
    </submittedName>
</protein>
<dbReference type="InterPro" id="IPR032914">
    <property type="entry name" value="Vam6/VPS39/TRAP1"/>
</dbReference>
<feature type="compositionally biased region" description="Gly residues" evidence="5">
    <location>
        <begin position="1277"/>
        <end position="1287"/>
    </location>
</feature>
<feature type="compositionally biased region" description="Pro residues" evidence="5">
    <location>
        <begin position="1194"/>
        <end position="1217"/>
    </location>
</feature>
<evidence type="ECO:0000256" key="3">
    <source>
        <dbReference type="ARBA" id="ARBA00022490"/>
    </source>
</evidence>
<feature type="compositionally biased region" description="Low complexity" evidence="5">
    <location>
        <begin position="616"/>
        <end position="630"/>
    </location>
</feature>
<feature type="compositionally biased region" description="Pro residues" evidence="5">
    <location>
        <begin position="171"/>
        <end position="183"/>
    </location>
</feature>
<evidence type="ECO:0000313" key="8">
    <source>
        <dbReference type="Proteomes" id="UP001141327"/>
    </source>
</evidence>
<feature type="region of interest" description="Disordered" evidence="5">
    <location>
        <begin position="483"/>
        <end position="630"/>
    </location>
</feature>
<feature type="region of interest" description="Disordered" evidence="5">
    <location>
        <begin position="1184"/>
        <end position="1445"/>
    </location>
</feature>
<dbReference type="InterPro" id="IPR001180">
    <property type="entry name" value="CNH_dom"/>
</dbReference>
<dbReference type="PANTHER" id="PTHR12894:SF27">
    <property type="entry name" value="TRANSFORMING GROWTH FACTOR-BETA RECEPTOR-ASSOCIATED PROTEIN 1"/>
    <property type="match status" value="1"/>
</dbReference>
<organism evidence="7 8">
    <name type="scientific">Paratrimastix pyriformis</name>
    <dbReference type="NCBI Taxonomy" id="342808"/>
    <lineage>
        <taxon>Eukaryota</taxon>
        <taxon>Metamonada</taxon>
        <taxon>Preaxostyla</taxon>
        <taxon>Paratrimastigidae</taxon>
        <taxon>Paratrimastix</taxon>
    </lineage>
</organism>
<feature type="compositionally biased region" description="Acidic residues" evidence="5">
    <location>
        <begin position="1435"/>
        <end position="1445"/>
    </location>
</feature>
<dbReference type="PROSITE" id="PS50219">
    <property type="entry name" value="CNH"/>
    <property type="match status" value="1"/>
</dbReference>